<feature type="region of interest" description="Disordered" evidence="21">
    <location>
        <begin position="1923"/>
        <end position="1943"/>
    </location>
</feature>
<protein>
    <recommendedName>
        <fullName evidence="16">Probable ATP-dependent RNA helicase DDX23</fullName>
        <ecNumber evidence="3">2.7.11.13</ecNumber>
        <ecNumber evidence="4">3.6.4.13</ecNumber>
    </recommendedName>
    <alternativeName>
        <fullName evidence="17">DEAD box protein 23</fullName>
    </alternativeName>
</protein>
<evidence type="ECO:0000256" key="12">
    <source>
        <dbReference type="ARBA" id="ARBA00037954"/>
    </source>
</evidence>
<dbReference type="SUPFAM" id="SSF49562">
    <property type="entry name" value="C2 domain (Calcium/lipid-binding domain, CaLB)"/>
    <property type="match status" value="1"/>
</dbReference>
<reference evidence="29" key="1">
    <citation type="submission" date="2016-04" db="UniProtKB">
        <authorList>
            <consortium name="WormBaseParasite"/>
        </authorList>
    </citation>
    <scope>IDENTIFICATION</scope>
</reference>
<evidence type="ECO:0000256" key="14">
    <source>
        <dbReference type="ARBA" id="ARBA00055288"/>
    </source>
</evidence>
<feature type="domain" description="Helicase ATP-binding" evidence="24">
    <location>
        <begin position="748"/>
        <end position="952"/>
    </location>
</feature>
<feature type="region of interest" description="Disordered" evidence="21">
    <location>
        <begin position="2085"/>
        <end position="2131"/>
    </location>
</feature>
<feature type="domain" description="Helicase C-terminal" evidence="25">
    <location>
        <begin position="963"/>
        <end position="1124"/>
    </location>
</feature>
<dbReference type="OrthoDB" id="196131at2759"/>
<evidence type="ECO:0000256" key="19">
    <source>
        <dbReference type="PROSITE-ProRule" id="PRU10141"/>
    </source>
</evidence>
<dbReference type="InterPro" id="IPR000629">
    <property type="entry name" value="RNA-helicase_DEAD-box_CS"/>
</dbReference>
<evidence type="ECO:0000259" key="23">
    <source>
        <dbReference type="PROSITE" id="PS50011"/>
    </source>
</evidence>
<evidence type="ECO:0000256" key="6">
    <source>
        <dbReference type="ARBA" id="ARBA00022741"/>
    </source>
</evidence>
<dbReference type="CDD" id="cd18787">
    <property type="entry name" value="SF2_C_DEAD"/>
    <property type="match status" value="1"/>
</dbReference>
<evidence type="ECO:0000256" key="17">
    <source>
        <dbReference type="ARBA" id="ARBA00075448"/>
    </source>
</evidence>
<reference evidence="27 28" key="2">
    <citation type="submission" date="2018-11" db="EMBL/GenBank/DDBJ databases">
        <authorList>
            <consortium name="Pathogen Informatics"/>
        </authorList>
    </citation>
    <scope>NUCLEOTIDE SEQUENCE [LARGE SCALE GENOMIC DNA]</scope>
</reference>
<keyword evidence="5" id="KW-0507">mRNA processing</keyword>
<dbReference type="InterPro" id="IPR001650">
    <property type="entry name" value="Helicase_C-like"/>
</dbReference>
<dbReference type="PROSITE" id="PS00039">
    <property type="entry name" value="DEAD_ATP_HELICASE"/>
    <property type="match status" value="1"/>
</dbReference>
<dbReference type="InterPro" id="IPR014014">
    <property type="entry name" value="RNA_helicase_DEAD_Q_motif"/>
</dbReference>
<dbReference type="SMART" id="SM00490">
    <property type="entry name" value="HELICc"/>
    <property type="match status" value="1"/>
</dbReference>
<dbReference type="PROSITE" id="PS00107">
    <property type="entry name" value="PROTEIN_KINASE_ATP"/>
    <property type="match status" value="1"/>
</dbReference>
<evidence type="ECO:0000256" key="20">
    <source>
        <dbReference type="SAM" id="Coils"/>
    </source>
</evidence>
<evidence type="ECO:0000256" key="16">
    <source>
        <dbReference type="ARBA" id="ARBA00072905"/>
    </source>
</evidence>
<feature type="compositionally biased region" description="Basic and acidic residues" evidence="21">
    <location>
        <begin position="376"/>
        <end position="400"/>
    </location>
</feature>
<dbReference type="Pfam" id="PF00069">
    <property type="entry name" value="Pkinase"/>
    <property type="match status" value="1"/>
</dbReference>
<accession>A0A158QHV9</accession>
<feature type="compositionally biased region" description="Low complexity" evidence="21">
    <location>
        <begin position="2088"/>
        <end position="2099"/>
    </location>
</feature>
<proteinExistence type="inferred from homology"/>
<evidence type="ECO:0000313" key="29">
    <source>
        <dbReference type="WBParaSite" id="HNAJ_0000816301-mRNA-1"/>
    </source>
</evidence>
<dbReference type="PANTHER" id="PTHR47958">
    <property type="entry name" value="ATP-DEPENDENT RNA HELICASE DBP3"/>
    <property type="match status" value="1"/>
</dbReference>
<comment type="catalytic activity">
    <reaction evidence="13">
        <text>ATP + H2O = ADP + phosphate + H(+)</text>
        <dbReference type="Rhea" id="RHEA:13065"/>
        <dbReference type="ChEBI" id="CHEBI:15377"/>
        <dbReference type="ChEBI" id="CHEBI:15378"/>
        <dbReference type="ChEBI" id="CHEBI:30616"/>
        <dbReference type="ChEBI" id="CHEBI:43474"/>
        <dbReference type="ChEBI" id="CHEBI:456216"/>
        <dbReference type="EC" id="3.6.4.13"/>
    </reaction>
</comment>
<dbReference type="SUPFAM" id="SSF56112">
    <property type="entry name" value="Protein kinase-like (PK-like)"/>
    <property type="match status" value="1"/>
</dbReference>
<evidence type="ECO:0000313" key="28">
    <source>
        <dbReference type="Proteomes" id="UP000278807"/>
    </source>
</evidence>
<dbReference type="PROSITE" id="PS51195">
    <property type="entry name" value="Q_MOTIF"/>
    <property type="match status" value="1"/>
</dbReference>
<evidence type="ECO:0000256" key="15">
    <source>
        <dbReference type="ARBA" id="ARBA00062365"/>
    </source>
</evidence>
<sequence length="2264" mass="256424">MPAFKFEIFPAGCVGSDGDENLARMSYTITRDVHDLQRMVWQIRDANPHCPKSIKVLRLLSELDDQVKNCSIPTSSSPELLDELKTALIDFIQFYAKDETLVKFWTQTTTDVRPESASGSTLEEMYNNGASTNHVFSKNSEYSLIQEEPLATPDYQAVKLTLQLSASCERLNVTVNQGHDWYLNGENLTTNFVIDGRISADSARPLFDQRMVVVATSNPVLNESFTLDIPRNQLENASFIFTARQLDTIGARHLIGDAVVPLCTLPRQSVIDSNSNVVTRWYELSRRTFERFTERAFRIFVALYSGFRMPDVKTSENKVDENAPKTLSKERKHKSEMTDEEYRKHKEEKKMRKLEKKKKKLEKEKRKEEKRKRKEEKRASKQTESSSKSEKLGKYKDSKGDRHKHRRSDTPVKDKKGSEYAEPPAKRPKPDRKDEESEEIKDDSTKSGSQKPKGPVSLEELIQRKEASEAELAKPKFISREEREKLALQRREAAIREQKNRIANELNKQIEYLSKNRDEDISSRYDSRDSYRSRRRIDELDRRYPDNRDSRRDRRSGDLGSKALEIDKEREAEAIKERYLGQKRFTKRRHRRLNERKFVFDWDANEDTSQDYNPLYKDKHQIQFFGRGHIGGIDIKQQKKELGKFYSSLIESRRTDAQKEQEVKRLHGLAKREAREKWDDRHWTEKSLEEMTYRDWRIFREDYGISTKGGNLPNPIRSWKESTIHKDLLDVIEKVGYVEPTAIQRQAIPIGLQNRDIIGIAETGSGKTLAFLVPLLTWIQTLPKLVRMEDTEQGPYALIMAPSRELAQQIEEETVKFGAPLGIKTVAVIGGLSKEDQALKLRMGAEIVIGTPGRLVDVLESRYIVLNQCTYVVLDEADKMIDMGFEPHVNNILSYLPVTNQKPDTEEAEQDDKLLANFSTKQKYRQTVMFTATMPPAVERLARSYLRRPATVYVGTAGKPTERVEQIVYMVSENEKRKKLLDILNEGIDPPVIIFVNQKKGADILAKGLEKLGHSAVVLHGGKGQEHREYALASLKSGQKEILVATDVAGRGIDIKDVSMVINYDMSKTIDDYVHRIGRTGRAGKSGTAVTFLTKDDTGVYYDLKQLLLNSPVSSCPAELANHPEAQTKPGLFVQKKRRADETNSGIICKEDPNQFFTDLSQIGAGNFGIVYRATVVATNEVVAIKKLKYDSKRKVSLEDLKDMRREIKFITLMKHKNCVQCRGCYIDQQVPWIVMEYCLGSVADILKVQRHSLKECEISCIVSEVLNGLVYIHSQKFIHRDIKAANILFTESGGVKIGDFGSVSFKSPANSFVGTPYWIAPEVILAMESGLYDCRYHSALFTFVLIFCVAELKPPYMEYANTMAALYQIALNPAPRLRESNWSSDFYDFVDFVLKKSPEERPTSSEALSHRFCTSIPDPHPILHDLVQRGMANATEGNQVRPKIKRILHENTSNGGESSSTAESPARNGVEGRKHHGGPHRDISYDDGESHSTVDGATESTSNSLRSGLSGGSTSSLPFIHLQEPDHQQQLQGVTTAAISSQKPAATSGAATKDHFSCQGIIANSYYENAPAPCSETEIQGTGKSADTDGSEAATDRCLHGVAVGQKQQRWEQFDESVGGGRPAGDRFAGGRRMSTENSFANRGSMGAGYSDDTQLAVDSSYANILSSSGGGGNIDLPTSASASQIPLEQSSTHLSFPEPPAFLPAHKKSTQTPSSGLLPQGDITPAVGAAAVTNIANSAPGATNFTPTPQPIPAQHRRQFIRPSIRPKQQQQTGQQQNFPTLKTQRMMRAAPSISIVPSESGVGSAVIVGGASGSQSDVAAGAGSDEGVRLDDVYSFSAIKRLCAKHMKKLQQEQDRLKEIESAKMAELNREYTNFITAKKKCVCRMQEQHENSLDRALKRTADEETRFVRELESKAKERLKSKRRSEFLHSGGSNSPYNDLHAPDLNQMYKQVMNENNVKLCRWRYEKLKARYELQMKQFEERKKLENEVLKDKSCMLLSHHTQVEAIELANLRAKHALQSRHLEEKCAFFDAEQRRFEELQFAEFEKEARHRRKILAKELKHYEETLRPQNKVTGWFLNRKKTSTSSQSPIPSSQYHNQPGSPVGDKNKSPHNSSLPSSPSETKATLEEYRRQKTEALEEELARDRARLNEKMRQLREQMHSYQDRLARDFRSQRDHEDTELRNRIKMRADKLEEAIENNKSTVMEEHNQEERKIEIDYASLQRRLESDCQFLGVDFQAVQFCAETGMNPGVRSSYHYAS</sequence>
<feature type="domain" description="C2" evidence="22">
    <location>
        <begin position="145"/>
        <end position="275"/>
    </location>
</feature>
<dbReference type="GO" id="GO:0003724">
    <property type="term" value="F:RNA helicase activity"/>
    <property type="evidence" value="ECO:0007669"/>
    <property type="project" value="UniProtKB-EC"/>
</dbReference>
<feature type="region of interest" description="Disordered" evidence="21">
    <location>
        <begin position="315"/>
        <end position="478"/>
    </location>
</feature>
<comment type="subunit">
    <text evidence="15">The phosphorylated form (by SRPK2) is a component of the U4/U6-U5 tri-snRNP complex composed of the U4, U6 and U5 snRNAs and at least PRPF3, PRPF4, PRPF6, PRPF8, PRPF31, SNRNP200, TXNL4A, WDR57, SNRNP40, DDX23, CD2BP2, PPIH, SNU13, EFTUD2, SART1 and USP39. Identified in the spliceosome C complex. Interacts with ERBB4. Interacts with ERCC6.</text>
</comment>
<dbReference type="PROSITE" id="PS51194">
    <property type="entry name" value="HELICASE_CTER"/>
    <property type="match status" value="1"/>
</dbReference>
<evidence type="ECO:0000259" key="26">
    <source>
        <dbReference type="PROSITE" id="PS51195"/>
    </source>
</evidence>
<feature type="compositionally biased region" description="Basic and acidic residues" evidence="21">
    <location>
        <begin position="315"/>
        <end position="350"/>
    </location>
</feature>
<feature type="coiled-coil region" evidence="20">
    <location>
        <begin position="478"/>
        <end position="516"/>
    </location>
</feature>
<feature type="short sequence motif" description="Q motif" evidence="18">
    <location>
        <begin position="717"/>
        <end position="745"/>
    </location>
</feature>
<feature type="coiled-coil region" evidence="20">
    <location>
        <begin position="2136"/>
        <end position="2229"/>
    </location>
</feature>
<keyword evidence="7" id="KW-0378">Hydrolase</keyword>
<evidence type="ECO:0000256" key="7">
    <source>
        <dbReference type="ARBA" id="ARBA00022801"/>
    </source>
</evidence>
<dbReference type="Pfam" id="PF00271">
    <property type="entry name" value="Helicase_C"/>
    <property type="match status" value="1"/>
</dbReference>
<dbReference type="InterPro" id="IPR008271">
    <property type="entry name" value="Ser/Thr_kinase_AS"/>
</dbReference>
<dbReference type="InterPro" id="IPR057479">
    <property type="entry name" value="PRP28/DDX23-like_helical"/>
</dbReference>
<evidence type="ECO:0000256" key="1">
    <source>
        <dbReference type="ARBA" id="ARBA00004123"/>
    </source>
</evidence>
<dbReference type="Gene3D" id="1.10.510.10">
    <property type="entry name" value="Transferase(Phosphotransferase) domain 1"/>
    <property type="match status" value="1"/>
</dbReference>
<feature type="coiled-coil region" evidence="20">
    <location>
        <begin position="1846"/>
        <end position="1873"/>
    </location>
</feature>
<dbReference type="InterPro" id="IPR011009">
    <property type="entry name" value="Kinase-like_dom_sf"/>
</dbReference>
<dbReference type="PROSITE" id="PS50004">
    <property type="entry name" value="C2"/>
    <property type="match status" value="1"/>
</dbReference>
<feature type="compositionally biased region" description="Polar residues" evidence="21">
    <location>
        <begin position="1451"/>
        <end position="1464"/>
    </location>
</feature>
<evidence type="ECO:0000256" key="3">
    <source>
        <dbReference type="ARBA" id="ARBA00012429"/>
    </source>
</evidence>
<dbReference type="Proteomes" id="UP000278807">
    <property type="component" value="Unassembled WGS sequence"/>
</dbReference>
<dbReference type="Pfam" id="PF25430">
    <property type="entry name" value="DDX23"/>
    <property type="match status" value="1"/>
</dbReference>
<keyword evidence="6 19" id="KW-0547">Nucleotide-binding</keyword>
<dbReference type="SUPFAM" id="SSF52540">
    <property type="entry name" value="P-loop containing nucleoside triphosphate hydrolases"/>
    <property type="match status" value="1"/>
</dbReference>
<dbReference type="PROSITE" id="PS50011">
    <property type="entry name" value="PROTEIN_KINASE_DOM"/>
    <property type="match status" value="1"/>
</dbReference>
<feature type="compositionally biased region" description="Low complexity" evidence="21">
    <location>
        <begin position="1501"/>
        <end position="1518"/>
    </location>
</feature>
<gene>
    <name evidence="27" type="ORF">HNAJ_LOCUS8159</name>
</gene>
<dbReference type="InterPro" id="IPR011545">
    <property type="entry name" value="DEAD/DEAH_box_helicase_dom"/>
</dbReference>
<dbReference type="SMART" id="SM00487">
    <property type="entry name" value="DEXDc"/>
    <property type="match status" value="1"/>
</dbReference>
<name>A0A158QHV9_RODNA</name>
<evidence type="ECO:0000256" key="11">
    <source>
        <dbReference type="ARBA" id="ARBA00023242"/>
    </source>
</evidence>
<dbReference type="GO" id="GO:0003676">
    <property type="term" value="F:nucleic acid binding"/>
    <property type="evidence" value="ECO:0007669"/>
    <property type="project" value="InterPro"/>
</dbReference>
<feature type="compositionally biased region" description="Basic and acidic residues" evidence="21">
    <location>
        <begin position="408"/>
        <end position="419"/>
    </location>
</feature>
<evidence type="ECO:0000256" key="21">
    <source>
        <dbReference type="SAM" id="MobiDB-lite"/>
    </source>
</evidence>
<feature type="compositionally biased region" description="Basic and acidic residues" evidence="21">
    <location>
        <begin position="1480"/>
        <end position="1493"/>
    </location>
</feature>
<dbReference type="FunFam" id="3.40.50.300:FF:000322">
    <property type="entry name" value="probable ATP-dependent RNA helicase DDX23"/>
    <property type="match status" value="1"/>
</dbReference>
<dbReference type="EMBL" id="UZAE01012210">
    <property type="protein sequence ID" value="VDO04020.1"/>
    <property type="molecule type" value="Genomic_DNA"/>
</dbReference>
<keyword evidence="20" id="KW-0175">Coiled coil</keyword>
<dbReference type="GO" id="GO:0005634">
    <property type="term" value="C:nucleus"/>
    <property type="evidence" value="ECO:0007669"/>
    <property type="project" value="UniProtKB-SubCell"/>
</dbReference>
<comment type="function">
    <text evidence="14">Involved in pre-mRNA splicing and its phosphorylated form (by SRPK2) is required for spliceosomal B complex formation. Independently of its spliceosome formation function, required for the suppression of incorrect R-loops formed during transcription; R-loops are composed of a DNA:RNA hybrid and the associated non-template single-stranded DNA.</text>
</comment>
<dbReference type="Gene3D" id="3.40.50.300">
    <property type="entry name" value="P-loop containing nucleotide triphosphate hydrolases"/>
    <property type="match status" value="2"/>
</dbReference>
<dbReference type="InterPro" id="IPR000008">
    <property type="entry name" value="C2_dom"/>
</dbReference>
<dbReference type="GO" id="GO:0005524">
    <property type="term" value="F:ATP binding"/>
    <property type="evidence" value="ECO:0007669"/>
    <property type="project" value="UniProtKB-UniRule"/>
</dbReference>
<keyword evidence="8" id="KW-0347">Helicase</keyword>
<dbReference type="InterPro" id="IPR000719">
    <property type="entry name" value="Prot_kinase_dom"/>
</dbReference>
<dbReference type="GO" id="GO:0004697">
    <property type="term" value="F:diacylglycerol-dependent serine/threonine kinase activity"/>
    <property type="evidence" value="ECO:0007669"/>
    <property type="project" value="UniProtKB-EC"/>
</dbReference>
<feature type="region of interest" description="Disordered" evidence="21">
    <location>
        <begin position="1451"/>
        <end position="1520"/>
    </location>
</feature>
<evidence type="ECO:0000256" key="2">
    <source>
        <dbReference type="ARBA" id="ARBA00005490"/>
    </source>
</evidence>
<evidence type="ECO:0000256" key="10">
    <source>
        <dbReference type="ARBA" id="ARBA00023187"/>
    </source>
</evidence>
<dbReference type="SMART" id="SM00220">
    <property type="entry name" value="S_TKc"/>
    <property type="match status" value="1"/>
</dbReference>
<comment type="subcellular location">
    <subcellularLocation>
        <location evidence="1">Nucleus</location>
    </subcellularLocation>
</comment>
<dbReference type="FunFam" id="3.40.50.300:FF:000520">
    <property type="entry name" value="probable ATP-dependent RNA helicase DDX23"/>
    <property type="match status" value="1"/>
</dbReference>
<keyword evidence="9 19" id="KW-0067">ATP-binding</keyword>
<dbReference type="STRING" id="102285.A0A158QHV9"/>
<dbReference type="Pfam" id="PF00270">
    <property type="entry name" value="DEAD"/>
    <property type="match status" value="1"/>
</dbReference>
<organism evidence="29">
    <name type="scientific">Rodentolepis nana</name>
    <name type="common">Dwarf tapeworm</name>
    <name type="synonym">Hymenolepis nana</name>
    <dbReference type="NCBI Taxonomy" id="102285"/>
    <lineage>
        <taxon>Eukaryota</taxon>
        <taxon>Metazoa</taxon>
        <taxon>Spiralia</taxon>
        <taxon>Lophotrochozoa</taxon>
        <taxon>Platyhelminthes</taxon>
        <taxon>Cestoda</taxon>
        <taxon>Eucestoda</taxon>
        <taxon>Cyclophyllidea</taxon>
        <taxon>Hymenolepididae</taxon>
        <taxon>Rodentolepis</taxon>
    </lineage>
</organism>
<dbReference type="GO" id="GO:0000398">
    <property type="term" value="P:mRNA splicing, via spliceosome"/>
    <property type="evidence" value="ECO:0007669"/>
    <property type="project" value="UniProtKB-ARBA"/>
</dbReference>
<feature type="region of interest" description="Disordered" evidence="21">
    <location>
        <begin position="1677"/>
        <end position="1720"/>
    </location>
</feature>
<feature type="compositionally biased region" description="Polar residues" evidence="21">
    <location>
        <begin position="1678"/>
        <end position="1696"/>
    </location>
</feature>
<evidence type="ECO:0000256" key="9">
    <source>
        <dbReference type="ARBA" id="ARBA00022840"/>
    </source>
</evidence>
<feature type="binding site" evidence="19">
    <location>
        <position position="1187"/>
    </location>
    <ligand>
        <name>ATP</name>
        <dbReference type="ChEBI" id="CHEBI:30616"/>
    </ligand>
</feature>
<feature type="coiled-coil region" evidence="20">
    <location>
        <begin position="1966"/>
        <end position="1993"/>
    </location>
</feature>
<dbReference type="InterPro" id="IPR017441">
    <property type="entry name" value="Protein_kinase_ATP_BS"/>
</dbReference>
<dbReference type="InterPro" id="IPR014001">
    <property type="entry name" value="Helicase_ATP-bd"/>
</dbReference>
<feature type="compositionally biased region" description="Basic residues" evidence="21">
    <location>
        <begin position="351"/>
        <end position="360"/>
    </location>
</feature>
<dbReference type="GO" id="GO:0016787">
    <property type="term" value="F:hydrolase activity"/>
    <property type="evidence" value="ECO:0007669"/>
    <property type="project" value="UniProtKB-KW"/>
</dbReference>
<feature type="domain" description="DEAD-box RNA helicase Q" evidence="26">
    <location>
        <begin position="717"/>
        <end position="745"/>
    </location>
</feature>
<evidence type="ECO:0000259" key="22">
    <source>
        <dbReference type="PROSITE" id="PS50004"/>
    </source>
</evidence>
<dbReference type="InterPro" id="IPR035892">
    <property type="entry name" value="C2_domain_sf"/>
</dbReference>
<feature type="compositionally biased region" description="Basic and acidic residues" evidence="21">
    <location>
        <begin position="461"/>
        <end position="478"/>
    </location>
</feature>
<dbReference type="EC" id="3.6.4.13" evidence="4"/>
<evidence type="ECO:0000256" key="8">
    <source>
        <dbReference type="ARBA" id="ARBA00022806"/>
    </source>
</evidence>
<dbReference type="WBParaSite" id="HNAJ_0000816301-mRNA-1">
    <property type="protein sequence ID" value="HNAJ_0000816301-mRNA-1"/>
    <property type="gene ID" value="HNAJ_0000816301"/>
</dbReference>
<keyword evidence="11" id="KW-0539">Nucleus</keyword>
<evidence type="ECO:0000259" key="25">
    <source>
        <dbReference type="PROSITE" id="PS51194"/>
    </source>
</evidence>
<keyword evidence="28" id="KW-1185">Reference proteome</keyword>
<evidence type="ECO:0000256" key="13">
    <source>
        <dbReference type="ARBA" id="ARBA00047984"/>
    </source>
</evidence>
<evidence type="ECO:0000313" key="27">
    <source>
        <dbReference type="EMBL" id="VDO04020.1"/>
    </source>
</evidence>
<comment type="similarity">
    <text evidence="2">Belongs to the protein kinase superfamily. AGC Ser/Thr protein kinase family. PKC subfamily.</text>
</comment>
<evidence type="ECO:0000256" key="4">
    <source>
        <dbReference type="ARBA" id="ARBA00012552"/>
    </source>
</evidence>
<dbReference type="PROSITE" id="PS00108">
    <property type="entry name" value="PROTEIN_KINASE_ST"/>
    <property type="match status" value="1"/>
</dbReference>
<keyword evidence="10" id="KW-0508">mRNA splicing</keyword>
<dbReference type="EC" id="2.7.11.13" evidence="3"/>
<dbReference type="PROSITE" id="PS51192">
    <property type="entry name" value="HELICASE_ATP_BIND_1"/>
    <property type="match status" value="1"/>
</dbReference>
<comment type="similarity">
    <text evidence="12">Belongs to the DEAD box helicase family. DDX23/PRP28 subfamily.</text>
</comment>
<evidence type="ECO:0000256" key="5">
    <source>
        <dbReference type="ARBA" id="ARBA00022664"/>
    </source>
</evidence>
<dbReference type="Gene3D" id="3.30.200.20">
    <property type="entry name" value="Phosphorylase Kinase, domain 1"/>
    <property type="match status" value="1"/>
</dbReference>
<dbReference type="InterPro" id="IPR027417">
    <property type="entry name" value="P-loop_NTPase"/>
</dbReference>
<feature type="compositionally biased region" description="Low complexity" evidence="21">
    <location>
        <begin position="2115"/>
        <end position="2125"/>
    </location>
</feature>
<feature type="region of interest" description="Disordered" evidence="21">
    <location>
        <begin position="1614"/>
        <end position="1633"/>
    </location>
</feature>
<dbReference type="CDD" id="cd17945">
    <property type="entry name" value="DEADc_DDX23"/>
    <property type="match status" value="1"/>
</dbReference>
<feature type="domain" description="Protein kinase" evidence="23">
    <location>
        <begin position="1157"/>
        <end position="1424"/>
    </location>
</feature>
<evidence type="ECO:0000259" key="24">
    <source>
        <dbReference type="PROSITE" id="PS51192"/>
    </source>
</evidence>
<evidence type="ECO:0000256" key="18">
    <source>
        <dbReference type="PROSITE-ProRule" id="PRU00552"/>
    </source>
</evidence>
<dbReference type="Gene3D" id="2.60.40.150">
    <property type="entry name" value="C2 domain"/>
    <property type="match status" value="1"/>
</dbReference>